<dbReference type="Gene3D" id="3.40.640.10">
    <property type="entry name" value="Type I PLP-dependent aspartate aminotransferase-like (Major domain)"/>
    <property type="match status" value="1"/>
</dbReference>
<dbReference type="InterPro" id="IPR015422">
    <property type="entry name" value="PyrdxlP-dep_Trfase_small"/>
</dbReference>
<protein>
    <recommendedName>
        <fullName evidence="8">DegT/DnrJ/EryC1/StrS family aminotransferase</fullName>
    </recommendedName>
</protein>
<dbReference type="Proteomes" id="UP000034231">
    <property type="component" value="Unassembled WGS sequence"/>
</dbReference>
<feature type="modified residue" description="N6-(pyridoxal phosphate)lysine" evidence="4">
    <location>
        <position position="176"/>
    </location>
</feature>
<dbReference type="Gene3D" id="3.90.1150.10">
    <property type="entry name" value="Aspartate Aminotransferase, domain 1"/>
    <property type="match status" value="1"/>
</dbReference>
<comment type="similarity">
    <text evidence="2 5">Belongs to the DegT/DnrJ/EryC1 family.</text>
</comment>
<evidence type="ECO:0000256" key="3">
    <source>
        <dbReference type="PIRSR" id="PIRSR000390-1"/>
    </source>
</evidence>
<keyword evidence="1 4" id="KW-0663">Pyridoxal phosphate</keyword>
<accession>A0A0G0L7E9</accession>
<feature type="active site" description="Proton acceptor" evidence="3">
    <location>
        <position position="176"/>
    </location>
</feature>
<dbReference type="GO" id="GO:0000271">
    <property type="term" value="P:polysaccharide biosynthetic process"/>
    <property type="evidence" value="ECO:0007669"/>
    <property type="project" value="TreeGrafter"/>
</dbReference>
<evidence type="ECO:0000256" key="1">
    <source>
        <dbReference type="ARBA" id="ARBA00022898"/>
    </source>
</evidence>
<dbReference type="InterPro" id="IPR015424">
    <property type="entry name" value="PyrdxlP-dep_Trfase"/>
</dbReference>
<dbReference type="GO" id="GO:0008483">
    <property type="term" value="F:transaminase activity"/>
    <property type="evidence" value="ECO:0007669"/>
    <property type="project" value="TreeGrafter"/>
</dbReference>
<reference evidence="6 7" key="1">
    <citation type="journal article" date="2015" name="Nature">
        <title>rRNA introns, odd ribosomes, and small enigmatic genomes across a large radiation of phyla.</title>
        <authorList>
            <person name="Brown C.T."/>
            <person name="Hug L.A."/>
            <person name="Thomas B.C."/>
            <person name="Sharon I."/>
            <person name="Castelle C.J."/>
            <person name="Singh A."/>
            <person name="Wilkins M.J."/>
            <person name="Williams K.H."/>
            <person name="Banfield J.F."/>
        </authorList>
    </citation>
    <scope>NUCLEOTIDE SEQUENCE [LARGE SCALE GENOMIC DNA]</scope>
</reference>
<evidence type="ECO:0008006" key="8">
    <source>
        <dbReference type="Google" id="ProtNLM"/>
    </source>
</evidence>
<dbReference type="PANTHER" id="PTHR30244">
    <property type="entry name" value="TRANSAMINASE"/>
    <property type="match status" value="1"/>
</dbReference>
<evidence type="ECO:0000313" key="6">
    <source>
        <dbReference type="EMBL" id="KKQ48581.1"/>
    </source>
</evidence>
<evidence type="ECO:0000256" key="5">
    <source>
        <dbReference type="RuleBase" id="RU004508"/>
    </source>
</evidence>
<sequence length="339" mass="38313">MIKFFNPGITYQKHKQEFDEAMQKVLSEGQLILKKEVEEFEQALAEYIGVKYAIGLNSCTDALYLALRGLKIGTGDEVLVPSRTFVASAQVIVQVGATPVFYDLDGVLNFTKKTKAIIPVHIEGAFDVNFAEIMDLARAKNCHVIEDAAQALGATQNGKRAGSFGIAGAFSFYPAKILGGCGDAGALVTNDACLYRYVKDARNHFKDDARDWGVNSRLDNLQAAFLNVRFKYLPIILARRQCIAAMYQEGLNFLKWLKLPPHTEGRVWQDYIVQTKQRNELFEYLKINEVETMRNNYPFPVPKLPLAQKYEDETLRLPCNENLTNEEILQIIDIIKKFQ</sequence>
<dbReference type="Pfam" id="PF01041">
    <property type="entry name" value="DegT_DnrJ_EryC1"/>
    <property type="match status" value="1"/>
</dbReference>
<evidence type="ECO:0000313" key="7">
    <source>
        <dbReference type="Proteomes" id="UP000034231"/>
    </source>
</evidence>
<evidence type="ECO:0000256" key="4">
    <source>
        <dbReference type="PIRSR" id="PIRSR000390-2"/>
    </source>
</evidence>
<dbReference type="PIRSF" id="PIRSF000390">
    <property type="entry name" value="PLP_StrS"/>
    <property type="match status" value="1"/>
</dbReference>
<organism evidence="6 7">
    <name type="scientific">Candidatus Shapirobacteria bacterium GW2011_GWE1_38_10</name>
    <dbReference type="NCBI Taxonomy" id="1618488"/>
    <lineage>
        <taxon>Bacteria</taxon>
        <taxon>Candidatus Shapironibacteriota</taxon>
    </lineage>
</organism>
<dbReference type="CDD" id="cd00616">
    <property type="entry name" value="AHBA_syn"/>
    <property type="match status" value="1"/>
</dbReference>
<comment type="caution">
    <text evidence="6">The sequence shown here is derived from an EMBL/GenBank/DDBJ whole genome shotgun (WGS) entry which is preliminary data.</text>
</comment>
<dbReference type="GO" id="GO:0030170">
    <property type="term" value="F:pyridoxal phosphate binding"/>
    <property type="evidence" value="ECO:0007669"/>
    <property type="project" value="TreeGrafter"/>
</dbReference>
<dbReference type="AlphaFoldDB" id="A0A0G0L7E9"/>
<proteinExistence type="inferred from homology"/>
<dbReference type="PANTHER" id="PTHR30244:SF36">
    <property type="entry name" value="3-OXO-GLUCOSE-6-PHOSPHATE:GLUTAMATE AMINOTRANSFERASE"/>
    <property type="match status" value="1"/>
</dbReference>
<dbReference type="EMBL" id="LBTX01000028">
    <property type="protein sequence ID" value="KKQ48581.1"/>
    <property type="molecule type" value="Genomic_DNA"/>
</dbReference>
<name>A0A0G0L7E9_9BACT</name>
<dbReference type="SUPFAM" id="SSF53383">
    <property type="entry name" value="PLP-dependent transferases"/>
    <property type="match status" value="1"/>
</dbReference>
<evidence type="ECO:0000256" key="2">
    <source>
        <dbReference type="ARBA" id="ARBA00037999"/>
    </source>
</evidence>
<gene>
    <name evidence="6" type="ORF">US68_C0028G0008</name>
</gene>
<dbReference type="InterPro" id="IPR000653">
    <property type="entry name" value="DegT/StrS_aminotransferase"/>
</dbReference>
<dbReference type="InterPro" id="IPR015421">
    <property type="entry name" value="PyrdxlP-dep_Trfase_major"/>
</dbReference>